<dbReference type="PANTHER" id="PTHR21029">
    <property type="entry name" value="R-SEVEN BINDING PROTEIN (R7BP) HOMOLOG"/>
    <property type="match status" value="1"/>
</dbReference>
<name>A0AAV5U0J3_9BILA</name>
<sequence>MSTQLQLVHECNAQLALFRAAVQNIGTTTDGAAVRREVETTGRACFKACEAARNSILPQLRDAQGNEDGNAQEWSRVASVLIGCVNMYLVEMKRCCSLEKTFPVPTEPCITNNQITAMESLLENMENLITVHFSTTEGSPENKVTPRRRRGTSCRPQCMCSKLKTSYA</sequence>
<keyword evidence="4" id="KW-1185">Reference proteome</keyword>
<evidence type="ECO:0000313" key="3">
    <source>
        <dbReference type="EMBL" id="GMT00036.1"/>
    </source>
</evidence>
<protein>
    <recommendedName>
        <fullName evidence="5">Rsbp-1</fullName>
    </recommendedName>
</protein>
<keyword evidence="2" id="KW-0734">Signal transduction inhibitor</keyword>
<dbReference type="AlphaFoldDB" id="A0AAV5U0J3"/>
<gene>
    <name evidence="3" type="ORF">PENTCL1PPCAC_22210</name>
</gene>
<organism evidence="3 4">
    <name type="scientific">Pristionchus entomophagus</name>
    <dbReference type="NCBI Taxonomy" id="358040"/>
    <lineage>
        <taxon>Eukaryota</taxon>
        <taxon>Metazoa</taxon>
        <taxon>Ecdysozoa</taxon>
        <taxon>Nematoda</taxon>
        <taxon>Chromadorea</taxon>
        <taxon>Rhabditida</taxon>
        <taxon>Rhabditina</taxon>
        <taxon>Diplogasteromorpha</taxon>
        <taxon>Diplogasteroidea</taxon>
        <taxon>Neodiplogasteridae</taxon>
        <taxon>Pristionchus</taxon>
    </lineage>
</organism>
<evidence type="ECO:0000313" key="4">
    <source>
        <dbReference type="Proteomes" id="UP001432027"/>
    </source>
</evidence>
<accession>A0AAV5U0J3</accession>
<feature type="non-terminal residue" evidence="3">
    <location>
        <position position="168"/>
    </location>
</feature>
<dbReference type="Proteomes" id="UP001432027">
    <property type="component" value="Unassembled WGS sequence"/>
</dbReference>
<evidence type="ECO:0008006" key="5">
    <source>
        <dbReference type="Google" id="ProtNLM"/>
    </source>
</evidence>
<comment type="similarity">
    <text evidence="1">Belongs to the RGS7BP/RGS9BP family.</text>
</comment>
<dbReference type="InterPro" id="IPR026512">
    <property type="entry name" value="RGS7BP/RGS9BP"/>
</dbReference>
<evidence type="ECO:0000256" key="1">
    <source>
        <dbReference type="ARBA" id="ARBA00007457"/>
    </source>
</evidence>
<reference evidence="3" key="1">
    <citation type="submission" date="2023-10" db="EMBL/GenBank/DDBJ databases">
        <title>Genome assembly of Pristionchus species.</title>
        <authorList>
            <person name="Yoshida K."/>
            <person name="Sommer R.J."/>
        </authorList>
    </citation>
    <scope>NUCLEOTIDE SEQUENCE</scope>
    <source>
        <strain evidence="3">RS0144</strain>
    </source>
</reference>
<proteinExistence type="inferred from homology"/>
<dbReference type="GO" id="GO:0009968">
    <property type="term" value="P:negative regulation of signal transduction"/>
    <property type="evidence" value="ECO:0007669"/>
    <property type="project" value="UniProtKB-KW"/>
</dbReference>
<comment type="caution">
    <text evidence="3">The sequence shown here is derived from an EMBL/GenBank/DDBJ whole genome shotgun (WGS) entry which is preliminary data.</text>
</comment>
<dbReference type="EMBL" id="BTSX01000005">
    <property type="protein sequence ID" value="GMT00036.1"/>
    <property type="molecule type" value="Genomic_DNA"/>
</dbReference>
<evidence type="ECO:0000256" key="2">
    <source>
        <dbReference type="ARBA" id="ARBA00022700"/>
    </source>
</evidence>